<dbReference type="Gene3D" id="3.40.630.30">
    <property type="match status" value="1"/>
</dbReference>
<dbReference type="InterPro" id="IPR000182">
    <property type="entry name" value="GNAT_dom"/>
</dbReference>
<protein>
    <submittedName>
        <fullName evidence="2">UDP-2,4-diacetamido-2,4, 6-trideoxy-beta-L-altropyranose hydrolase</fullName>
        <ecNumber evidence="2">3.6.1.57</ecNumber>
    </submittedName>
</protein>
<accession>A0ABW4XH90</accession>
<dbReference type="InterPro" id="IPR020023">
    <property type="entry name" value="PseG"/>
</dbReference>
<dbReference type="Proteomes" id="UP001597380">
    <property type="component" value="Unassembled WGS sequence"/>
</dbReference>
<dbReference type="GO" id="GO:0016787">
    <property type="term" value="F:hydrolase activity"/>
    <property type="evidence" value="ECO:0007669"/>
    <property type="project" value="UniProtKB-KW"/>
</dbReference>
<dbReference type="PANTHER" id="PTHR43415:SF3">
    <property type="entry name" value="GNAT-FAMILY ACETYLTRANSFERASE"/>
    <property type="match status" value="1"/>
</dbReference>
<comment type="caution">
    <text evidence="2">The sequence shown here is derived from an EMBL/GenBank/DDBJ whole genome shotgun (WGS) entry which is preliminary data.</text>
</comment>
<reference evidence="3" key="1">
    <citation type="journal article" date="2019" name="Int. J. Syst. Evol. Microbiol.">
        <title>The Global Catalogue of Microorganisms (GCM) 10K type strain sequencing project: providing services to taxonomists for standard genome sequencing and annotation.</title>
        <authorList>
            <consortium name="The Broad Institute Genomics Platform"/>
            <consortium name="The Broad Institute Genome Sequencing Center for Infectious Disease"/>
            <person name="Wu L."/>
            <person name="Ma J."/>
        </authorList>
    </citation>
    <scope>NUCLEOTIDE SEQUENCE [LARGE SCALE GENOMIC DNA]</scope>
    <source>
        <strain evidence="3">CGMCC 1.10992</strain>
    </source>
</reference>
<dbReference type="SUPFAM" id="SSF55729">
    <property type="entry name" value="Acyl-CoA N-acyltransferases (Nat)"/>
    <property type="match status" value="1"/>
</dbReference>
<sequence>MLALFRCDASISIGSGHFHRCLTLAKQLQQYQVETLFVIRESTPATYQSLLAQNHQAFLTIATTEQDSEQTDLCLTRDAFFNWARANKVAAHCDWLVVDHYELSSSWHKGAYVLAKQVMVIDDLADRPLNCDLLLNQNVNATPRQYQPYVREDCACLLGTSYALLRPEFQQLREQVLPRRKQPLPQKPQLLISMGGADEYRFTEQLIRALIENKLSADFNMRIVISSAYPSIAELKQILDNISNAELIIDCKGMGQLMADSDIAIGAAGTTSWERCCLGLPTLLFTMADNQVAIAERLSEKSLANYLGDLRTLSTSELSSLLSSALSNVDQLQQLGLDSADYIDGKGVSRVVNKMLALSPESFCFKAIEMADADLLFEWQSAPETRKYARSQVAPKYDDHLRWLSKQLADTHQYLFLMMSSQEAVGYLRLAPIETPQSGFEISIYTAPGHYGKGYAINALTLVEMGFPDLSLLAYISEHNVASQKLFRRAGYQPIDNVPGWYKREKETDE</sequence>
<dbReference type="SUPFAM" id="SSF53756">
    <property type="entry name" value="UDP-Glycosyltransferase/glycogen phosphorylase"/>
    <property type="match status" value="1"/>
</dbReference>
<dbReference type="EMBL" id="JBHUHT010000007">
    <property type="protein sequence ID" value="MFD2094822.1"/>
    <property type="molecule type" value="Genomic_DNA"/>
</dbReference>
<proteinExistence type="predicted"/>
<dbReference type="Gene3D" id="3.40.50.11190">
    <property type="match status" value="1"/>
</dbReference>
<keyword evidence="2" id="KW-0378">Hydrolase</keyword>
<organism evidence="2 3">
    <name type="scientific">Corallincola platygyrae</name>
    <dbReference type="NCBI Taxonomy" id="1193278"/>
    <lineage>
        <taxon>Bacteria</taxon>
        <taxon>Pseudomonadati</taxon>
        <taxon>Pseudomonadota</taxon>
        <taxon>Gammaproteobacteria</taxon>
        <taxon>Alteromonadales</taxon>
        <taxon>Psychromonadaceae</taxon>
        <taxon>Corallincola</taxon>
    </lineage>
</organism>
<gene>
    <name evidence="2" type="primary">pseG</name>
    <name evidence="2" type="ORF">ACFSJ3_02415</name>
</gene>
<feature type="domain" description="N-acetyltransferase" evidence="1">
    <location>
        <begin position="363"/>
        <end position="510"/>
    </location>
</feature>
<evidence type="ECO:0000259" key="1">
    <source>
        <dbReference type="PROSITE" id="PS51186"/>
    </source>
</evidence>
<dbReference type="PANTHER" id="PTHR43415">
    <property type="entry name" value="SPERMIDINE N(1)-ACETYLTRANSFERASE"/>
    <property type="match status" value="1"/>
</dbReference>
<dbReference type="PROSITE" id="PS51186">
    <property type="entry name" value="GNAT"/>
    <property type="match status" value="1"/>
</dbReference>
<dbReference type="EC" id="3.6.1.57" evidence="2"/>
<dbReference type="Gene3D" id="3.40.50.2000">
    <property type="entry name" value="Glycogen Phosphorylase B"/>
    <property type="match status" value="1"/>
</dbReference>
<keyword evidence="3" id="KW-1185">Reference proteome</keyword>
<dbReference type="InterPro" id="IPR016181">
    <property type="entry name" value="Acyl_CoA_acyltransferase"/>
</dbReference>
<name>A0ABW4XH90_9GAMM</name>
<dbReference type="NCBIfam" id="TIGR03590">
    <property type="entry name" value="PseG"/>
    <property type="match status" value="1"/>
</dbReference>
<evidence type="ECO:0000313" key="3">
    <source>
        <dbReference type="Proteomes" id="UP001597380"/>
    </source>
</evidence>
<dbReference type="Pfam" id="PF13302">
    <property type="entry name" value="Acetyltransf_3"/>
    <property type="match status" value="1"/>
</dbReference>
<dbReference type="RefSeq" id="WP_345338180.1">
    <property type="nucleotide sequence ID" value="NZ_BAABLI010000004.1"/>
</dbReference>
<evidence type="ECO:0000313" key="2">
    <source>
        <dbReference type="EMBL" id="MFD2094822.1"/>
    </source>
</evidence>